<organism evidence="2 3">
    <name type="scientific">Necator americanus</name>
    <name type="common">Human hookworm</name>
    <dbReference type="NCBI Taxonomy" id="51031"/>
    <lineage>
        <taxon>Eukaryota</taxon>
        <taxon>Metazoa</taxon>
        <taxon>Ecdysozoa</taxon>
        <taxon>Nematoda</taxon>
        <taxon>Chromadorea</taxon>
        <taxon>Rhabditida</taxon>
        <taxon>Rhabditina</taxon>
        <taxon>Rhabditomorpha</taxon>
        <taxon>Strongyloidea</taxon>
        <taxon>Ancylostomatidae</taxon>
        <taxon>Bunostominae</taxon>
        <taxon>Necator</taxon>
    </lineage>
</organism>
<reference evidence="2 3" key="1">
    <citation type="submission" date="2023-08" db="EMBL/GenBank/DDBJ databases">
        <title>A Necator americanus chromosomal reference genome.</title>
        <authorList>
            <person name="Ilik V."/>
            <person name="Petrzelkova K.J."/>
            <person name="Pardy F."/>
            <person name="Fuh T."/>
            <person name="Niatou-Singa F.S."/>
            <person name="Gouil Q."/>
            <person name="Baker L."/>
            <person name="Ritchie M.E."/>
            <person name="Jex A.R."/>
            <person name="Gazzola D."/>
            <person name="Li H."/>
            <person name="Toshio Fujiwara R."/>
            <person name="Zhan B."/>
            <person name="Aroian R.V."/>
            <person name="Pafco B."/>
            <person name="Schwarz E.M."/>
        </authorList>
    </citation>
    <scope>NUCLEOTIDE SEQUENCE [LARGE SCALE GENOMIC DNA]</scope>
    <source>
        <strain evidence="2 3">Aroian</strain>
        <tissue evidence="2">Whole animal</tissue>
    </source>
</reference>
<name>A0ABR1DTJ2_NECAM</name>
<proteinExistence type="predicted"/>
<accession>A0ABR1DTJ2</accession>
<evidence type="ECO:0000256" key="1">
    <source>
        <dbReference type="SAM" id="Phobius"/>
    </source>
</evidence>
<sequence length="296" mass="33746">MNDRERRTFKNSASYNRITFKIRWALGISMGKNPVVTLKPTSSVVGSELFNSKVTATLLILIDATVVWIIAASDISGLNDVAFWTTCLAFWFVSLIVAVIGIVTNRTMLFVPVYVVWCATLVCSILFLIVDAYVDAYCSTEPVNKTSRWIPSCDLFLRHQSPFSSYILFMLLRYLQLFHTRSLAASIDAKKRSTIAENTVFCLGSVSSEEQPFLYWIFGNERRRGWQTWKVDFRKNRYLRHLFWLPGGDIKAKISVTRPRKEAESDDDDMVVFEKIAGTFKGDKPKINDMGRASIS</sequence>
<feature type="transmembrane region" description="Helical" evidence="1">
    <location>
        <begin position="56"/>
        <end position="75"/>
    </location>
</feature>
<dbReference type="EMBL" id="JAVFWL010000005">
    <property type="protein sequence ID" value="KAK6753573.1"/>
    <property type="molecule type" value="Genomic_DNA"/>
</dbReference>
<evidence type="ECO:0000313" key="3">
    <source>
        <dbReference type="Proteomes" id="UP001303046"/>
    </source>
</evidence>
<feature type="transmembrane region" description="Helical" evidence="1">
    <location>
        <begin position="81"/>
        <end position="102"/>
    </location>
</feature>
<gene>
    <name evidence="2" type="primary">Necator_chrV.g17680</name>
    <name evidence="2" type="ORF">RB195_012890</name>
</gene>
<comment type="caution">
    <text evidence="2">The sequence shown here is derived from an EMBL/GenBank/DDBJ whole genome shotgun (WGS) entry which is preliminary data.</text>
</comment>
<dbReference type="Proteomes" id="UP001303046">
    <property type="component" value="Unassembled WGS sequence"/>
</dbReference>
<keyword evidence="1" id="KW-0472">Membrane</keyword>
<feature type="transmembrane region" description="Helical" evidence="1">
    <location>
        <begin position="109"/>
        <end position="130"/>
    </location>
</feature>
<keyword evidence="1" id="KW-1133">Transmembrane helix</keyword>
<protein>
    <submittedName>
        <fullName evidence="2">Uncharacterized protein</fullName>
    </submittedName>
</protein>
<keyword evidence="3" id="KW-1185">Reference proteome</keyword>
<evidence type="ECO:0000313" key="2">
    <source>
        <dbReference type="EMBL" id="KAK6753573.1"/>
    </source>
</evidence>
<keyword evidence="1" id="KW-0812">Transmembrane</keyword>